<feature type="coiled-coil region" evidence="1">
    <location>
        <begin position="72"/>
        <end position="118"/>
    </location>
</feature>
<name>A0A6S6RXF9_9BACT</name>
<proteinExistence type="predicted"/>
<reference evidence="2" key="1">
    <citation type="submission" date="2020-01" db="EMBL/GenBank/DDBJ databases">
        <authorList>
            <person name="Meier V. D."/>
            <person name="Meier V D."/>
        </authorList>
    </citation>
    <scope>NUCLEOTIDE SEQUENCE</scope>
    <source>
        <strain evidence="2">HLG_WM_MAG_01</strain>
    </source>
</reference>
<evidence type="ECO:0000256" key="1">
    <source>
        <dbReference type="SAM" id="Coils"/>
    </source>
</evidence>
<dbReference type="AlphaFoldDB" id="A0A6S6RXF9"/>
<keyword evidence="1" id="KW-0175">Coiled coil</keyword>
<gene>
    <name evidence="2" type="ORF">HELGO_WM10800</name>
</gene>
<protein>
    <submittedName>
        <fullName evidence="2">Uncharacterized protein</fullName>
    </submittedName>
</protein>
<organism evidence="2">
    <name type="scientific">uncultured Sulfurovum sp</name>
    <dbReference type="NCBI Taxonomy" id="269237"/>
    <lineage>
        <taxon>Bacteria</taxon>
        <taxon>Pseudomonadati</taxon>
        <taxon>Campylobacterota</taxon>
        <taxon>Epsilonproteobacteria</taxon>
        <taxon>Campylobacterales</taxon>
        <taxon>Sulfurovaceae</taxon>
        <taxon>Sulfurovum</taxon>
        <taxon>environmental samples</taxon>
    </lineage>
</organism>
<accession>A0A6S6RXF9</accession>
<dbReference type="EMBL" id="CACVAS010000011">
    <property type="protein sequence ID" value="CAA6799990.1"/>
    <property type="molecule type" value="Genomic_DNA"/>
</dbReference>
<sequence length="305" mass="35748">MESIIWLVIIFGAGYLYHIKNKETVAEARTKELKKMYGSSQNYESTLKNRENQDVDAEAKKIADNIKTHRGLEGLQDKIDAAQDKLDDYHYDDNETMYARTERKMEILEKALDYAEANPYRYYYDAIPDIDTPLQEFKLMGKTISVQKFHELEPLERDKYDVISLSDVDNLEDANEYAKDNISLDEDELKDLIKFRTIIESQVSEEEKENKLEILFKKSEYLLDELGLDTEENVSLYEQYRQTEFMTEKLSKLYPLPYADYFIKEGIEDMEIIKNFTDEEILAVNGIGDARLKDIRSYLDGVSMN</sequence>
<evidence type="ECO:0000313" key="2">
    <source>
        <dbReference type="EMBL" id="CAA6799990.1"/>
    </source>
</evidence>